<evidence type="ECO:0000313" key="5">
    <source>
        <dbReference type="Proteomes" id="UP000294325"/>
    </source>
</evidence>
<feature type="transmembrane region" description="Helical" evidence="2">
    <location>
        <begin position="415"/>
        <end position="435"/>
    </location>
</feature>
<keyword evidence="2" id="KW-0472">Membrane</keyword>
<sequence>MHEIWLKIYAYLRGTWRFRWYAIVVAWLIAIIGWPLVFQMPDHYQSSARIHVDTDSLLRPLLRGLTIEPNLQQRLDLMTRTLLSRPNLEKLARMTDMDLTAKTPAQMEALLNRLESGIHIGSGRGHNIYTISYKDKDPQLTKDVVQAVVTTFMEDALGATRQDRDSAQQFLEQQIKEYENKIRATEMKLMDMKRKYKGSMPGELVDYFRQLENLEGRLQAAHTELEVARTRRDELERQLSGEQALAASGSSPIDTRIRSLEKKLDDLSLRYTEKHPDVIATKEVIATLRQQKQAFIEEGKSGEALSKDNPFYQQLRVALVTAEGEVASQEARVAALEEEMKQVRGFIDNMPKLALEISQLKRDYGINKRNYHTLLERQESAEMSERVEQSTDNIQFRVIDPPKVPLRPSGPNRPVLLSLVLLVGVGAGVGVAFLLSQLKPTFTDRNELQELTQLPVLGSVSVLWTRQALIKQRVRLAAFLFSSSLLVVAYGLVMSVDFFDIKIFKVIGI</sequence>
<dbReference type="InterPro" id="IPR050445">
    <property type="entry name" value="Bact_polysacc_biosynth/exp"/>
</dbReference>
<reference evidence="4 5" key="1">
    <citation type="submission" date="2019-03" db="EMBL/GenBank/DDBJ databases">
        <title>The genome sequence of Nitrosococcus wardiae strain D1FHST reveals the archetypal metabolic capacity of ammonia-oxidizing Gammaproteobacteria.</title>
        <authorList>
            <person name="Wang L."/>
            <person name="Lim C.K."/>
            <person name="Hanson T.E."/>
            <person name="Dang H."/>
            <person name="Klotz M.G."/>
        </authorList>
    </citation>
    <scope>NUCLEOTIDE SEQUENCE [LARGE SCALE GENOMIC DNA]</scope>
    <source>
        <strain evidence="4 5">D1FHS</strain>
    </source>
</reference>
<dbReference type="RefSeq" id="WP_134357672.1">
    <property type="nucleotide sequence ID" value="NZ_CP038033.1"/>
</dbReference>
<evidence type="ECO:0000259" key="3">
    <source>
        <dbReference type="Pfam" id="PF13807"/>
    </source>
</evidence>
<evidence type="ECO:0000313" key="4">
    <source>
        <dbReference type="EMBL" id="QBQ54475.1"/>
    </source>
</evidence>
<keyword evidence="2" id="KW-1133">Transmembrane helix</keyword>
<dbReference type="InterPro" id="IPR032807">
    <property type="entry name" value="GNVR"/>
</dbReference>
<dbReference type="Proteomes" id="UP000294325">
    <property type="component" value="Chromosome"/>
</dbReference>
<dbReference type="NCBIfam" id="TIGR03007">
    <property type="entry name" value="pepcterm_ChnLen"/>
    <property type="match status" value="1"/>
</dbReference>
<protein>
    <submittedName>
        <fullName evidence="4">Chain-length determining protein</fullName>
    </submittedName>
</protein>
<feature type="transmembrane region" description="Helical" evidence="2">
    <location>
        <begin position="20"/>
        <end position="38"/>
    </location>
</feature>
<dbReference type="KEGG" id="nwr:E3U44_08115"/>
<dbReference type="Pfam" id="PF13807">
    <property type="entry name" value="GNVR"/>
    <property type="match status" value="1"/>
</dbReference>
<dbReference type="Gene3D" id="1.10.287.1490">
    <property type="match status" value="1"/>
</dbReference>
<dbReference type="GO" id="GO:0005886">
    <property type="term" value="C:plasma membrane"/>
    <property type="evidence" value="ECO:0007669"/>
    <property type="project" value="TreeGrafter"/>
</dbReference>
<dbReference type="AlphaFoldDB" id="A0A4V1AVV7"/>
<keyword evidence="1" id="KW-0175">Coiled coil</keyword>
<organism evidence="4 5">
    <name type="scientific">Nitrosococcus wardiae</name>
    <dbReference type="NCBI Taxonomy" id="1814290"/>
    <lineage>
        <taxon>Bacteria</taxon>
        <taxon>Pseudomonadati</taxon>
        <taxon>Pseudomonadota</taxon>
        <taxon>Gammaproteobacteria</taxon>
        <taxon>Chromatiales</taxon>
        <taxon>Chromatiaceae</taxon>
        <taxon>Nitrosococcus</taxon>
    </lineage>
</organism>
<dbReference type="GO" id="GO:0004713">
    <property type="term" value="F:protein tyrosine kinase activity"/>
    <property type="evidence" value="ECO:0007669"/>
    <property type="project" value="TreeGrafter"/>
</dbReference>
<accession>A0A4V1AVV7</accession>
<name>A0A4V1AVV7_9GAMM</name>
<dbReference type="EMBL" id="CP038033">
    <property type="protein sequence ID" value="QBQ54475.1"/>
    <property type="molecule type" value="Genomic_DNA"/>
</dbReference>
<feature type="domain" description="Tyrosine-protein kinase G-rich" evidence="3">
    <location>
        <begin position="356"/>
        <end position="434"/>
    </location>
</feature>
<dbReference type="InterPro" id="IPR014345">
    <property type="entry name" value="XrtA_polysacc_chain"/>
</dbReference>
<proteinExistence type="predicted"/>
<dbReference type="PANTHER" id="PTHR32309:SF13">
    <property type="entry name" value="FERRIC ENTEROBACTIN TRANSPORT PROTEIN FEPE"/>
    <property type="match status" value="1"/>
</dbReference>
<keyword evidence="5" id="KW-1185">Reference proteome</keyword>
<dbReference type="PANTHER" id="PTHR32309">
    <property type="entry name" value="TYROSINE-PROTEIN KINASE"/>
    <property type="match status" value="1"/>
</dbReference>
<evidence type="ECO:0000256" key="2">
    <source>
        <dbReference type="SAM" id="Phobius"/>
    </source>
</evidence>
<feature type="transmembrane region" description="Helical" evidence="2">
    <location>
        <begin position="476"/>
        <end position="496"/>
    </location>
</feature>
<keyword evidence="2" id="KW-0812">Transmembrane</keyword>
<gene>
    <name evidence="4" type="ORF">E3U44_08115</name>
</gene>
<feature type="coiled-coil region" evidence="1">
    <location>
        <begin position="161"/>
        <end position="245"/>
    </location>
</feature>
<evidence type="ECO:0000256" key="1">
    <source>
        <dbReference type="SAM" id="Coils"/>
    </source>
</evidence>
<dbReference type="OrthoDB" id="9795292at2"/>
<feature type="coiled-coil region" evidence="1">
    <location>
        <begin position="312"/>
        <end position="339"/>
    </location>
</feature>